<accession>A0A8B6WV63</accession>
<evidence type="ECO:0000313" key="4">
    <source>
        <dbReference type="Proteomes" id="UP000464330"/>
    </source>
</evidence>
<dbReference type="EMBL" id="CP019717">
    <property type="protein sequence ID" value="QHZ53832.1"/>
    <property type="molecule type" value="Genomic_DNA"/>
</dbReference>
<gene>
    <name evidence="1" type="ORF">ERICIII_04617</name>
    <name evidence="2" type="ORF">ERICV_04842</name>
</gene>
<evidence type="ECO:0000313" key="2">
    <source>
        <dbReference type="EMBL" id="QHZ53832.1"/>
    </source>
</evidence>
<name>A0A2L1TTX2_9BACL</name>
<reference evidence="3" key="1">
    <citation type="submission" date="2017-02" db="EMBL/GenBank/DDBJ databases">
        <title>Delineation of Paenibacillus larvae strains originating from foulbrood outbreaks.</title>
        <authorList>
            <person name="Beims H."/>
            <person name="Bunk B."/>
            <person name="Sproeer C."/>
            <person name="Mohr K.I."/>
            <person name="Pradella S."/>
            <person name="Guenther G."/>
            <person name="Rohde M."/>
            <person name="von der Ohe W."/>
            <person name="Steinert M."/>
        </authorList>
    </citation>
    <scope>NUCLEOTIDE SEQUENCE [LARGE SCALE GENOMIC DNA]</scope>
    <source>
        <strain evidence="3">Eric_III</strain>
    </source>
</reference>
<evidence type="ECO:0000313" key="3">
    <source>
        <dbReference type="Proteomes" id="UP000239833"/>
    </source>
</evidence>
<protein>
    <submittedName>
        <fullName evidence="1">Uncharacterized protein</fullName>
    </submittedName>
</protein>
<accession>A0A6C0QYN9</accession>
<organism evidence="1 3">
    <name type="scientific">Paenibacillus larvae subsp. larvae</name>
    <dbReference type="NCBI Taxonomy" id="147375"/>
    <lineage>
        <taxon>Bacteria</taxon>
        <taxon>Bacillati</taxon>
        <taxon>Bacillota</taxon>
        <taxon>Bacilli</taxon>
        <taxon>Bacillales</taxon>
        <taxon>Paenibacillaceae</taxon>
        <taxon>Paenibacillus</taxon>
    </lineage>
</organism>
<reference evidence="1 4" key="2">
    <citation type="journal article" date="2020" name="Int. J. Med. Microbiol.">
        <title>Discovery of Paenibacillus larvae ERIC V: Phenotypic and genomic comparison to genotypes ERIC I-IV reveal different inventories of virulence factors which correlate with epidemiological prevalences of American Foulbrood.</title>
        <authorList>
            <person name="Beims H."/>
            <person name="Bunk B."/>
            <person name="Erler S."/>
            <person name="Mohr K.I."/>
            <person name="Sproer C."/>
            <person name="Pradella S."/>
            <person name="Gunther G."/>
            <person name="Rohde M."/>
            <person name="von der Ohe W."/>
            <person name="Steinert M."/>
        </authorList>
    </citation>
    <scope>NUCLEOTIDE SEQUENCE</scope>
    <source>
        <strain evidence="1">Eric_III</strain>
        <strain evidence="2">Eric_V</strain>
    </source>
</reference>
<dbReference type="Proteomes" id="UP000239833">
    <property type="component" value="Chromosome"/>
</dbReference>
<accession>A0A2L1TTX2</accession>
<evidence type="ECO:0000313" key="1">
    <source>
        <dbReference type="EMBL" id="AVF28628.1"/>
    </source>
</evidence>
<dbReference type="Proteomes" id="UP000464330">
    <property type="component" value="Chromosome"/>
</dbReference>
<dbReference type="AlphaFoldDB" id="A0A2L1TTX2"/>
<dbReference type="RefSeq" id="WP_024095476.1">
    <property type="nucleotide sequence ID" value="NZ_CP019651.1"/>
</dbReference>
<dbReference type="GeneID" id="64221300"/>
<proteinExistence type="predicted"/>
<sequence>MLQNVQKIAPIQQQYGLSSTQMNMEQPLSDPGAMPFKLCKQVHEQAF</sequence>
<dbReference type="EMBL" id="CP019655">
    <property type="protein sequence ID" value="AVF28628.1"/>
    <property type="molecule type" value="Genomic_DNA"/>
</dbReference>